<feature type="compositionally biased region" description="Basic and acidic residues" evidence="8">
    <location>
        <begin position="510"/>
        <end position="524"/>
    </location>
</feature>
<evidence type="ECO:0000256" key="8">
    <source>
        <dbReference type="SAM" id="MobiDB-lite"/>
    </source>
</evidence>
<sequence length="580" mass="64304">MSGCKPVVERNFSGINFPGHLPLPLPQWEVGLKIGACVLVEVVAVFGNLLVIIVVARSPRMRSTTNCYIANMAVADLLIALVPMWIHVTTDVISMDQDGWALGSFLCKFNSFVQVTAMVASVMTLMAIAGDRFFAIIFPLKARVTERRVGVVVVFLWLCALGIGLPPLFFYTYTERQWKDYLETFCTDVWPVTTTGSGDCDQGVTSKRAYWTLVTVVLNWLPMAVMSVVYAVIVHRLRFSRVQSDAGRNSMSTVQKRSKRKVVKMLLIVLVTFMICTIPFQVTNLYPIYSHEIGDKLPAWHRPVYFAAVFLMYTNSAINPILYGGLNEKFRHGARDFFNCILCRQTALSNHSMSTHLSVSRARVSLVEDEARKAKDKKQRPSLEKLAVSAAHITKTTLNPTKKVEVEDGAGLPRNGTVTFEQEHVVIGEKDGASEISSENNDSVSATEDLAVVGEDGDSLSSHSDTLDGTSVRVGEIVQERKEFAVKELEMDLDQKLQPVTLAARQPSKLPDDEQKESPRDSGHTNRMAVNDEQAVSEQRENPTVSNGHAPCMAGDTDLTEGSADTDQTEQFLSRGYIRL</sequence>
<feature type="transmembrane region" description="Helical" evidence="9">
    <location>
        <begin position="304"/>
        <end position="326"/>
    </location>
</feature>
<feature type="region of interest" description="Disordered" evidence="8">
    <location>
        <begin position="497"/>
        <end position="580"/>
    </location>
</feature>
<feature type="transmembrane region" description="Helical" evidence="9">
    <location>
        <begin position="149"/>
        <end position="173"/>
    </location>
</feature>
<evidence type="ECO:0000313" key="11">
    <source>
        <dbReference type="EMBL" id="KAK7112272.1"/>
    </source>
</evidence>
<feature type="domain" description="G-protein coupled receptors family 1 profile" evidence="10">
    <location>
        <begin position="47"/>
        <end position="323"/>
    </location>
</feature>
<dbReference type="PROSITE" id="PS50262">
    <property type="entry name" value="G_PROTEIN_RECEP_F1_2"/>
    <property type="match status" value="1"/>
</dbReference>
<feature type="transmembrane region" description="Helical" evidence="9">
    <location>
        <begin position="68"/>
        <end position="88"/>
    </location>
</feature>
<dbReference type="CDD" id="cd00637">
    <property type="entry name" value="7tm_classA_rhodopsin-like"/>
    <property type="match status" value="1"/>
</dbReference>
<keyword evidence="7" id="KW-0807">Transducer</keyword>
<evidence type="ECO:0000256" key="5">
    <source>
        <dbReference type="ARBA" id="ARBA00023136"/>
    </source>
</evidence>
<keyword evidence="12" id="KW-1185">Reference proteome</keyword>
<dbReference type="Gene3D" id="1.20.1070.10">
    <property type="entry name" value="Rhodopsin 7-helix transmembrane proteins"/>
    <property type="match status" value="1"/>
</dbReference>
<feature type="transmembrane region" description="Helical" evidence="9">
    <location>
        <begin position="209"/>
        <end position="233"/>
    </location>
</feature>
<evidence type="ECO:0000256" key="2">
    <source>
        <dbReference type="ARBA" id="ARBA00022692"/>
    </source>
</evidence>
<dbReference type="PRINTS" id="PR00237">
    <property type="entry name" value="GPCRRHODOPSN"/>
</dbReference>
<feature type="transmembrane region" description="Helical" evidence="9">
    <location>
        <begin position="265"/>
        <end position="284"/>
    </location>
</feature>
<evidence type="ECO:0000256" key="9">
    <source>
        <dbReference type="SAM" id="Phobius"/>
    </source>
</evidence>
<dbReference type="PANTHER" id="PTHR24243:SF208">
    <property type="entry name" value="PYROKININ-1 RECEPTOR"/>
    <property type="match status" value="1"/>
</dbReference>
<keyword evidence="2 9" id="KW-0812">Transmembrane</keyword>
<dbReference type="InterPro" id="IPR000276">
    <property type="entry name" value="GPCR_Rhodpsn"/>
</dbReference>
<evidence type="ECO:0000256" key="6">
    <source>
        <dbReference type="ARBA" id="ARBA00023170"/>
    </source>
</evidence>
<dbReference type="SMART" id="SM01381">
    <property type="entry name" value="7TM_GPCR_Srsx"/>
    <property type="match status" value="1"/>
</dbReference>
<dbReference type="Proteomes" id="UP001374579">
    <property type="component" value="Unassembled WGS sequence"/>
</dbReference>
<dbReference type="InterPro" id="IPR017452">
    <property type="entry name" value="GPCR_Rhodpsn_7TM"/>
</dbReference>
<evidence type="ECO:0000259" key="10">
    <source>
        <dbReference type="PROSITE" id="PS50262"/>
    </source>
</evidence>
<dbReference type="GO" id="GO:0016020">
    <property type="term" value="C:membrane"/>
    <property type="evidence" value="ECO:0007669"/>
    <property type="project" value="UniProtKB-SubCell"/>
</dbReference>
<dbReference type="AlphaFoldDB" id="A0AAN9BVF1"/>
<proteinExistence type="predicted"/>
<dbReference type="PANTHER" id="PTHR24243">
    <property type="entry name" value="G-PROTEIN COUPLED RECEPTOR"/>
    <property type="match status" value="1"/>
</dbReference>
<name>A0AAN9BVF1_9CAEN</name>
<dbReference type="GO" id="GO:0004930">
    <property type="term" value="F:G protein-coupled receptor activity"/>
    <property type="evidence" value="ECO:0007669"/>
    <property type="project" value="UniProtKB-KW"/>
</dbReference>
<dbReference type="EMBL" id="JBAMIC010000002">
    <property type="protein sequence ID" value="KAK7112272.1"/>
    <property type="molecule type" value="Genomic_DNA"/>
</dbReference>
<comment type="caution">
    <text evidence="11">The sequence shown here is derived from an EMBL/GenBank/DDBJ whole genome shotgun (WGS) entry which is preliminary data.</text>
</comment>
<evidence type="ECO:0000256" key="7">
    <source>
        <dbReference type="ARBA" id="ARBA00023224"/>
    </source>
</evidence>
<evidence type="ECO:0000256" key="4">
    <source>
        <dbReference type="ARBA" id="ARBA00023040"/>
    </source>
</evidence>
<gene>
    <name evidence="11" type="ORF">V1264_011747</name>
</gene>
<reference evidence="11 12" key="1">
    <citation type="submission" date="2024-02" db="EMBL/GenBank/DDBJ databases">
        <title>Chromosome-scale genome assembly of the rough periwinkle Littorina saxatilis.</title>
        <authorList>
            <person name="De Jode A."/>
            <person name="Faria R."/>
            <person name="Formenti G."/>
            <person name="Sims Y."/>
            <person name="Smith T.P."/>
            <person name="Tracey A."/>
            <person name="Wood J.M.D."/>
            <person name="Zagrodzka Z.B."/>
            <person name="Johannesson K."/>
            <person name="Butlin R.K."/>
            <person name="Leder E.H."/>
        </authorList>
    </citation>
    <scope>NUCLEOTIDE SEQUENCE [LARGE SCALE GENOMIC DNA]</scope>
    <source>
        <strain evidence="11">Snail1</strain>
        <tissue evidence="11">Muscle</tissue>
    </source>
</reference>
<keyword evidence="4" id="KW-0297">G-protein coupled receptor</keyword>
<feature type="compositionally biased region" description="Polar residues" evidence="8">
    <location>
        <begin position="534"/>
        <end position="547"/>
    </location>
</feature>
<dbReference type="FunFam" id="1.20.1070.10:FF:000291">
    <property type="entry name" value="Predicted protein"/>
    <property type="match status" value="1"/>
</dbReference>
<comment type="subcellular location">
    <subcellularLocation>
        <location evidence="1">Membrane</location>
        <topology evidence="1">Multi-pass membrane protein</topology>
    </subcellularLocation>
</comment>
<protein>
    <recommendedName>
        <fullName evidence="10">G-protein coupled receptors family 1 profile domain-containing protein</fullName>
    </recommendedName>
</protein>
<dbReference type="Pfam" id="PF00001">
    <property type="entry name" value="7tm_1"/>
    <property type="match status" value="1"/>
</dbReference>
<evidence type="ECO:0000256" key="3">
    <source>
        <dbReference type="ARBA" id="ARBA00022989"/>
    </source>
</evidence>
<feature type="transmembrane region" description="Helical" evidence="9">
    <location>
        <begin position="100"/>
        <end position="128"/>
    </location>
</feature>
<keyword evidence="5 9" id="KW-0472">Membrane</keyword>
<organism evidence="11 12">
    <name type="scientific">Littorina saxatilis</name>
    <dbReference type="NCBI Taxonomy" id="31220"/>
    <lineage>
        <taxon>Eukaryota</taxon>
        <taxon>Metazoa</taxon>
        <taxon>Spiralia</taxon>
        <taxon>Lophotrochozoa</taxon>
        <taxon>Mollusca</taxon>
        <taxon>Gastropoda</taxon>
        <taxon>Caenogastropoda</taxon>
        <taxon>Littorinimorpha</taxon>
        <taxon>Littorinoidea</taxon>
        <taxon>Littorinidae</taxon>
        <taxon>Littorina</taxon>
    </lineage>
</organism>
<evidence type="ECO:0000313" key="12">
    <source>
        <dbReference type="Proteomes" id="UP001374579"/>
    </source>
</evidence>
<keyword evidence="3 9" id="KW-1133">Transmembrane helix</keyword>
<feature type="compositionally biased region" description="Polar residues" evidence="8">
    <location>
        <begin position="563"/>
        <end position="572"/>
    </location>
</feature>
<feature type="transmembrane region" description="Helical" evidence="9">
    <location>
        <begin position="30"/>
        <end position="56"/>
    </location>
</feature>
<dbReference type="SUPFAM" id="SSF81321">
    <property type="entry name" value="Family A G protein-coupled receptor-like"/>
    <property type="match status" value="1"/>
</dbReference>
<evidence type="ECO:0000256" key="1">
    <source>
        <dbReference type="ARBA" id="ARBA00004141"/>
    </source>
</evidence>
<accession>A0AAN9BVF1</accession>
<keyword evidence="6" id="KW-0675">Receptor</keyword>